<name>A0A8T9QCT0_9BACT</name>
<evidence type="ECO:0000256" key="1">
    <source>
        <dbReference type="SAM" id="MobiDB-lite"/>
    </source>
</evidence>
<dbReference type="RefSeq" id="WP_244677535.1">
    <property type="nucleotide sequence ID" value="NZ_CP095046.1"/>
</dbReference>
<feature type="compositionally biased region" description="Polar residues" evidence="1">
    <location>
        <begin position="28"/>
        <end position="54"/>
    </location>
</feature>
<organism evidence="2 3">
    <name type="scientific">Hymenobacter cellulosilyticus</name>
    <dbReference type="NCBI Taxonomy" id="2932248"/>
    <lineage>
        <taxon>Bacteria</taxon>
        <taxon>Pseudomonadati</taxon>
        <taxon>Bacteroidota</taxon>
        <taxon>Cytophagia</taxon>
        <taxon>Cytophagales</taxon>
        <taxon>Hymenobacteraceae</taxon>
        <taxon>Hymenobacter</taxon>
    </lineage>
</organism>
<dbReference type="Proteomes" id="UP000831796">
    <property type="component" value="Chromosome"/>
</dbReference>
<sequence>MRSALCAGSLMASLLAGCEQAKKPEQTAAESGSAASNPATESTPIMPTSASFGKTSDGTEVQLFTLTNAHGLQATISTYGAS</sequence>
<dbReference type="PROSITE" id="PS51257">
    <property type="entry name" value="PROKAR_LIPOPROTEIN"/>
    <property type="match status" value="1"/>
</dbReference>
<dbReference type="AlphaFoldDB" id="A0A8T9QCT0"/>
<gene>
    <name evidence="2" type="ORF">MUN79_10045</name>
</gene>
<proteinExistence type="predicted"/>
<evidence type="ECO:0000313" key="3">
    <source>
        <dbReference type="Proteomes" id="UP000831796"/>
    </source>
</evidence>
<evidence type="ECO:0008006" key="4">
    <source>
        <dbReference type="Google" id="ProtNLM"/>
    </source>
</evidence>
<protein>
    <recommendedName>
        <fullName evidence="4">Galactose-1-epimerase</fullName>
    </recommendedName>
</protein>
<accession>A0A8T9QCT0</accession>
<keyword evidence="3" id="KW-1185">Reference proteome</keyword>
<dbReference type="EMBL" id="CP095046">
    <property type="protein sequence ID" value="UOQ74191.1"/>
    <property type="molecule type" value="Genomic_DNA"/>
</dbReference>
<dbReference type="KEGG" id="hcu:MUN79_10045"/>
<reference evidence="2" key="1">
    <citation type="submission" date="2022-04" db="EMBL/GenBank/DDBJ databases">
        <title>Hymenobacter sp. isolated from the air.</title>
        <authorList>
            <person name="Won M."/>
            <person name="Lee C.-M."/>
            <person name="Woen H.-Y."/>
            <person name="Kwon S.-W."/>
        </authorList>
    </citation>
    <scope>NUCLEOTIDE SEQUENCE</scope>
    <source>
        <strain evidence="2">5116S-3</strain>
    </source>
</reference>
<feature type="region of interest" description="Disordered" evidence="1">
    <location>
        <begin position="21"/>
        <end position="54"/>
    </location>
</feature>
<evidence type="ECO:0000313" key="2">
    <source>
        <dbReference type="EMBL" id="UOQ74191.1"/>
    </source>
</evidence>